<accession>A0ABS5EGP4</accession>
<keyword evidence="8" id="KW-1185">Reference proteome</keyword>
<evidence type="ECO:0000259" key="6">
    <source>
        <dbReference type="Pfam" id="PF00296"/>
    </source>
</evidence>
<evidence type="ECO:0000256" key="4">
    <source>
        <dbReference type="ARBA" id="ARBA00023033"/>
    </source>
</evidence>
<dbReference type="InterPro" id="IPR051260">
    <property type="entry name" value="Diverse_substr_monoxygenases"/>
</dbReference>
<dbReference type="Proteomes" id="UP000698752">
    <property type="component" value="Unassembled WGS sequence"/>
</dbReference>
<feature type="domain" description="Luciferase-like" evidence="6">
    <location>
        <begin position="29"/>
        <end position="386"/>
    </location>
</feature>
<comment type="similarity">
    <text evidence="5">Belongs to the NtaA/SnaA/DszA monooxygenase family.</text>
</comment>
<sequence>MPRPFHLGWFVGNSFGVHGWNQPWTGRSARDWAKPDLQIDLARAIERACFDFLMMEDSLFVPDNYGGSTQFYLERALRAPKNDPMPLVSVLAYLTKNLGIVPTISTSFYPPYLLARQVATLDLMSEGRIGCNFVTSTAERAAQNFGMDAHLEHHARYEMAAEFVDVVKQLWGSWEPDAVVMDEERGIFVDPCKVRTVDYKGRFFASRGPLNTARSPQGQPVLMQAGGSPQGRAFAAKHIDVVLAAFNSVPEMKAFRADMRKRVAAEGRDPDSCKVVFMMMPTLGETEQEAKERLQRKLAAKDAAPEVVLAGMSSLTDIDFAQFDLDTPLAELTTNGQQGTLRQFLAQGSTLREIVRNYSHGYDRICGTPDSVASQMIDIIEEVGGDGYIIAGPLNRRYVMEVTEGLVPVLQKRGAVRSAYSHAHFRDNMMEF</sequence>
<dbReference type="EMBL" id="JAAEDI010000010">
    <property type="protein sequence ID" value="MBR0650191.1"/>
    <property type="molecule type" value="Genomic_DNA"/>
</dbReference>
<dbReference type="EC" id="1.14.-.-" evidence="7"/>
<keyword evidence="1" id="KW-0285">Flavoprotein</keyword>
<dbReference type="InterPro" id="IPR011251">
    <property type="entry name" value="Luciferase-like_dom"/>
</dbReference>
<protein>
    <submittedName>
        <fullName evidence="7">NtaA/DmoA family FMN-dependent monooxygenase</fullName>
        <ecNumber evidence="7">1.14.-.-</ecNumber>
    </submittedName>
</protein>
<name>A0ABS5EGP4_9PROT</name>
<dbReference type="RefSeq" id="WP_246522041.1">
    <property type="nucleotide sequence ID" value="NZ_JAAEDI010000010.1"/>
</dbReference>
<dbReference type="GO" id="GO:0004497">
    <property type="term" value="F:monooxygenase activity"/>
    <property type="evidence" value="ECO:0007669"/>
    <property type="project" value="UniProtKB-KW"/>
</dbReference>
<reference evidence="8" key="1">
    <citation type="journal article" date="2021" name="Syst. Appl. Microbiol.">
        <title>Roseomonas hellenica sp. nov., isolated from roots of wild-growing Alkanna tinctoria.</title>
        <authorList>
            <person name="Rat A."/>
            <person name="Naranjo H.D."/>
            <person name="Lebbe L."/>
            <person name="Cnockaert M."/>
            <person name="Krigas N."/>
            <person name="Grigoriadou K."/>
            <person name="Maloupa E."/>
            <person name="Willems A."/>
        </authorList>
    </citation>
    <scope>NUCLEOTIDE SEQUENCE [LARGE SCALE GENOMIC DNA]</scope>
    <source>
        <strain evidence="8">LMG 31159</strain>
    </source>
</reference>
<dbReference type="Pfam" id="PF00296">
    <property type="entry name" value="Bac_luciferase"/>
    <property type="match status" value="1"/>
</dbReference>
<dbReference type="Gene3D" id="3.20.20.30">
    <property type="entry name" value="Luciferase-like domain"/>
    <property type="match status" value="1"/>
</dbReference>
<gene>
    <name evidence="7" type="ORF">GXW78_10995</name>
</gene>
<dbReference type="InterPro" id="IPR036661">
    <property type="entry name" value="Luciferase-like_sf"/>
</dbReference>
<evidence type="ECO:0000313" key="8">
    <source>
        <dbReference type="Proteomes" id="UP000698752"/>
    </source>
</evidence>
<dbReference type="PANTHER" id="PTHR30011:SF16">
    <property type="entry name" value="C2H2 FINGER DOMAIN TRANSCRIPTION FACTOR (EUROFUNG)-RELATED"/>
    <property type="match status" value="1"/>
</dbReference>
<keyword evidence="3 7" id="KW-0560">Oxidoreductase</keyword>
<evidence type="ECO:0000313" key="7">
    <source>
        <dbReference type="EMBL" id="MBR0650191.1"/>
    </source>
</evidence>
<dbReference type="NCBIfam" id="TIGR03860">
    <property type="entry name" value="FMN_nitrolo"/>
    <property type="match status" value="1"/>
</dbReference>
<dbReference type="PANTHER" id="PTHR30011">
    <property type="entry name" value="ALKANESULFONATE MONOOXYGENASE-RELATED"/>
    <property type="match status" value="1"/>
</dbReference>
<proteinExistence type="inferred from homology"/>
<organism evidence="7 8">
    <name type="scientific">Neoroseomonas terrae</name>
    <dbReference type="NCBI Taxonomy" id="424799"/>
    <lineage>
        <taxon>Bacteria</taxon>
        <taxon>Pseudomonadati</taxon>
        <taxon>Pseudomonadota</taxon>
        <taxon>Alphaproteobacteria</taxon>
        <taxon>Acetobacterales</taxon>
        <taxon>Acetobacteraceae</taxon>
        <taxon>Neoroseomonas</taxon>
    </lineage>
</organism>
<evidence type="ECO:0000256" key="5">
    <source>
        <dbReference type="ARBA" id="ARBA00033748"/>
    </source>
</evidence>
<dbReference type="PIRSF" id="PIRSF000337">
    <property type="entry name" value="NTA_MOA"/>
    <property type="match status" value="1"/>
</dbReference>
<evidence type="ECO:0000256" key="2">
    <source>
        <dbReference type="ARBA" id="ARBA00022643"/>
    </source>
</evidence>
<dbReference type="SUPFAM" id="SSF51679">
    <property type="entry name" value="Bacterial luciferase-like"/>
    <property type="match status" value="1"/>
</dbReference>
<comment type="caution">
    <text evidence="7">The sequence shown here is derived from an EMBL/GenBank/DDBJ whole genome shotgun (WGS) entry which is preliminary data.</text>
</comment>
<keyword evidence="2" id="KW-0288">FMN</keyword>
<evidence type="ECO:0000256" key="3">
    <source>
        <dbReference type="ARBA" id="ARBA00023002"/>
    </source>
</evidence>
<keyword evidence="4 7" id="KW-0503">Monooxygenase</keyword>
<dbReference type="InterPro" id="IPR016215">
    <property type="entry name" value="NTA_MOA"/>
</dbReference>
<evidence type="ECO:0000256" key="1">
    <source>
        <dbReference type="ARBA" id="ARBA00022630"/>
    </source>
</evidence>